<name>A0A5N1JAF7_9BACT</name>
<sequence>MENPNFQFVPADILPQMANMKPYTVLLLKKGPQFASEEAQKIIQAEHLPHLFKLRNEGKMLLSMPVMDNTDVAAVGIYNSLDKEELKKLTETDPAVQKGVFTYELLNSVGMKGDTLV</sequence>
<organism evidence="3 4">
    <name type="scientific">Adhaeribacter soli</name>
    <dbReference type="NCBI Taxonomy" id="2607655"/>
    <lineage>
        <taxon>Bacteria</taxon>
        <taxon>Pseudomonadati</taxon>
        <taxon>Bacteroidota</taxon>
        <taxon>Cytophagia</taxon>
        <taxon>Cytophagales</taxon>
        <taxon>Hymenobacteraceae</taxon>
        <taxon>Adhaeribacter</taxon>
    </lineage>
</organism>
<evidence type="ECO:0000256" key="1">
    <source>
        <dbReference type="ARBA" id="ARBA00007689"/>
    </source>
</evidence>
<proteinExistence type="inferred from homology"/>
<dbReference type="InterPro" id="IPR011008">
    <property type="entry name" value="Dimeric_a/b-barrel"/>
</dbReference>
<dbReference type="Proteomes" id="UP000326570">
    <property type="component" value="Unassembled WGS sequence"/>
</dbReference>
<comment type="similarity">
    <text evidence="1">Belongs to the YciI family.</text>
</comment>
<protein>
    <recommendedName>
        <fullName evidence="2">YCII-related domain-containing protein</fullName>
    </recommendedName>
</protein>
<gene>
    <name evidence="3" type="ORF">F0P94_02655</name>
</gene>
<dbReference type="SUPFAM" id="SSF54909">
    <property type="entry name" value="Dimeric alpha+beta barrel"/>
    <property type="match status" value="1"/>
</dbReference>
<dbReference type="InterPro" id="IPR005545">
    <property type="entry name" value="YCII"/>
</dbReference>
<dbReference type="Pfam" id="PF03795">
    <property type="entry name" value="YCII"/>
    <property type="match status" value="1"/>
</dbReference>
<reference evidence="3 4" key="1">
    <citation type="submission" date="2019-09" db="EMBL/GenBank/DDBJ databases">
        <title>Genome sequence of Adhaeribacter sp. M2.</title>
        <authorList>
            <person name="Srinivasan S."/>
        </authorList>
    </citation>
    <scope>NUCLEOTIDE SEQUENCE [LARGE SCALE GENOMIC DNA]</scope>
    <source>
        <strain evidence="3 4">M2</strain>
    </source>
</reference>
<evidence type="ECO:0000313" key="3">
    <source>
        <dbReference type="EMBL" id="KAA9345998.1"/>
    </source>
</evidence>
<feature type="domain" description="YCII-related" evidence="2">
    <location>
        <begin position="25"/>
        <end position="102"/>
    </location>
</feature>
<evidence type="ECO:0000259" key="2">
    <source>
        <dbReference type="Pfam" id="PF03795"/>
    </source>
</evidence>
<dbReference type="AlphaFoldDB" id="A0A5N1JAF7"/>
<dbReference type="RefSeq" id="WP_150902141.1">
    <property type="nucleotide sequence ID" value="NZ_VTWT01000001.1"/>
</dbReference>
<dbReference type="EMBL" id="VTWT01000001">
    <property type="protein sequence ID" value="KAA9345998.1"/>
    <property type="molecule type" value="Genomic_DNA"/>
</dbReference>
<comment type="caution">
    <text evidence="3">The sequence shown here is derived from an EMBL/GenBank/DDBJ whole genome shotgun (WGS) entry which is preliminary data.</text>
</comment>
<evidence type="ECO:0000313" key="4">
    <source>
        <dbReference type="Proteomes" id="UP000326570"/>
    </source>
</evidence>
<accession>A0A5N1JAF7</accession>
<keyword evidence="4" id="KW-1185">Reference proteome</keyword>